<dbReference type="Gene3D" id="2.40.420.20">
    <property type="match status" value="1"/>
</dbReference>
<evidence type="ECO:0000313" key="10">
    <source>
        <dbReference type="Proteomes" id="UP000739538"/>
    </source>
</evidence>
<dbReference type="Pfam" id="PF25975">
    <property type="entry name" value="CzcB_C"/>
    <property type="match status" value="1"/>
</dbReference>
<dbReference type="GO" id="GO:0060003">
    <property type="term" value="P:copper ion export"/>
    <property type="evidence" value="ECO:0007669"/>
    <property type="project" value="TreeGrafter"/>
</dbReference>
<evidence type="ECO:0000313" key="9">
    <source>
        <dbReference type="EMBL" id="MCA9759058.1"/>
    </source>
</evidence>
<evidence type="ECO:0000259" key="7">
    <source>
        <dbReference type="Pfam" id="PF25954"/>
    </source>
</evidence>
<feature type="domain" description="CusB-like barrel-sandwich hybrid" evidence="6">
    <location>
        <begin position="136"/>
        <end position="272"/>
    </location>
</feature>
<comment type="similarity">
    <text evidence="1">Belongs to the membrane fusion protein (MFP) (TC 8.A.1) family.</text>
</comment>
<dbReference type="InterPro" id="IPR058792">
    <property type="entry name" value="Beta-barrel_RND_2"/>
</dbReference>
<evidence type="ECO:0000256" key="2">
    <source>
        <dbReference type="ARBA" id="ARBA00022448"/>
    </source>
</evidence>
<dbReference type="Pfam" id="PF25919">
    <property type="entry name" value="BSH_CusB"/>
    <property type="match status" value="1"/>
</dbReference>
<protein>
    <submittedName>
        <fullName evidence="9">Efflux RND transporter periplasmic adaptor subunit</fullName>
    </submittedName>
</protein>
<dbReference type="Pfam" id="PF11827">
    <property type="entry name" value="DUF3347"/>
    <property type="match status" value="1"/>
</dbReference>
<evidence type="ECO:0000259" key="5">
    <source>
        <dbReference type="Pfam" id="PF19335"/>
    </source>
</evidence>
<sequence length="619" mass="66023">MTTRNVLLGVVLLSIGLVLGWAGRGCGSSMSGGGGSHSTDGHDGASTAEAHAVAWTCSMHPQIRLPEPVPCPICGMDLIPVDMSDGGSDPGSITLSPTARKLASVRTSTVRRAPAEREVRLTGVLRADETREREIAAWISGRVERLYVDFTGGPVRKGQPLLDLYSPELLSAQEELVQAVAARAASSQLGGSGAQGGSFSGNTAAVFARTEEAAREKLRLLGLSSGQIDDIARTGDARAVVTIPAPLSGVVLAKRVQLGQTVKAGETLYQVADLSRLWLELEAYESDLPWIAKGDDILFETDAYPGETFQGVVSFVEPTASPATRTVRVRVEIANADGRLKPAMFARARVYSRLQADDGEDPVVIPATAPLLTGERAVVYVADPAEEGRFQARQVVLGPKAGDVYVVADGLRAGEEVVTRGAFKIDSALQIRAGDSMMGPSDMAPASSAPSGDAPGEPMTRLSMSTGFRSSMDTFFLTYFELSEALSKDDPKAAGDAFRRMIDAARSTEGDDLPASSYAEWRDVRRELLRLGTSLEDTDVDALRTAFHRASDLAIRLVNRFGVAGADTVYTYHCPMAFSNTGADWLQRRRGVENPYFGASMYRCGSETAVEVRPTAAQK</sequence>
<dbReference type="SUPFAM" id="SSF111369">
    <property type="entry name" value="HlyD-like secretion proteins"/>
    <property type="match status" value="1"/>
</dbReference>
<dbReference type="PANTHER" id="PTHR30097">
    <property type="entry name" value="CATION EFFLUX SYSTEM PROTEIN CUSB"/>
    <property type="match status" value="1"/>
</dbReference>
<feature type="compositionally biased region" description="Low complexity" evidence="3">
    <location>
        <begin position="436"/>
        <end position="456"/>
    </location>
</feature>
<reference evidence="9" key="1">
    <citation type="submission" date="2020-04" db="EMBL/GenBank/DDBJ databases">
        <authorList>
            <person name="Zhang T."/>
        </authorList>
    </citation>
    <scope>NUCLEOTIDE SEQUENCE</scope>
    <source>
        <strain evidence="9">HKST-UBA02</strain>
    </source>
</reference>
<dbReference type="InterPro" id="IPR058790">
    <property type="entry name" value="BSH_CusB"/>
</dbReference>
<feature type="domain" description="CusB-like beta-barrel" evidence="7">
    <location>
        <begin position="277"/>
        <end position="350"/>
    </location>
</feature>
<evidence type="ECO:0000256" key="1">
    <source>
        <dbReference type="ARBA" id="ARBA00009477"/>
    </source>
</evidence>
<dbReference type="InterPro" id="IPR021782">
    <property type="entry name" value="DUF3347"/>
</dbReference>
<comment type="caution">
    <text evidence="9">The sequence shown here is derived from an EMBL/GenBank/DDBJ whole genome shotgun (WGS) entry which is preliminary data.</text>
</comment>
<dbReference type="Proteomes" id="UP000739538">
    <property type="component" value="Unassembled WGS sequence"/>
</dbReference>
<dbReference type="Gene3D" id="2.40.30.170">
    <property type="match status" value="1"/>
</dbReference>
<dbReference type="InterPro" id="IPR051909">
    <property type="entry name" value="MFP_Cation_Efflux"/>
</dbReference>
<feature type="domain" description="CzcB-like C-terminal circularly permuted SH3-like" evidence="8">
    <location>
        <begin position="363"/>
        <end position="424"/>
    </location>
</feature>
<dbReference type="GO" id="GO:0030288">
    <property type="term" value="C:outer membrane-bounded periplasmic space"/>
    <property type="evidence" value="ECO:0007669"/>
    <property type="project" value="TreeGrafter"/>
</dbReference>
<dbReference type="GO" id="GO:0022857">
    <property type="term" value="F:transmembrane transporter activity"/>
    <property type="evidence" value="ECO:0007669"/>
    <property type="project" value="InterPro"/>
</dbReference>
<dbReference type="PANTHER" id="PTHR30097:SF4">
    <property type="entry name" value="SLR6042 PROTEIN"/>
    <property type="match status" value="1"/>
</dbReference>
<dbReference type="Pfam" id="PF25954">
    <property type="entry name" value="Beta-barrel_RND_2"/>
    <property type="match status" value="1"/>
</dbReference>
<dbReference type="Pfam" id="PF19335">
    <property type="entry name" value="HMBD"/>
    <property type="match status" value="1"/>
</dbReference>
<dbReference type="GO" id="GO:0016020">
    <property type="term" value="C:membrane"/>
    <property type="evidence" value="ECO:0007669"/>
    <property type="project" value="InterPro"/>
</dbReference>
<accession>A0A956NH32</accession>
<dbReference type="InterPro" id="IPR045800">
    <property type="entry name" value="HMBD"/>
</dbReference>
<dbReference type="AlphaFoldDB" id="A0A956NH32"/>
<dbReference type="NCBIfam" id="TIGR01730">
    <property type="entry name" value="RND_mfp"/>
    <property type="match status" value="1"/>
</dbReference>
<organism evidence="9 10">
    <name type="scientific">Eiseniibacteriota bacterium</name>
    <dbReference type="NCBI Taxonomy" id="2212470"/>
    <lineage>
        <taxon>Bacteria</taxon>
        <taxon>Candidatus Eiseniibacteriota</taxon>
    </lineage>
</organism>
<dbReference type="GO" id="GO:0046914">
    <property type="term" value="F:transition metal ion binding"/>
    <property type="evidence" value="ECO:0007669"/>
    <property type="project" value="TreeGrafter"/>
</dbReference>
<reference evidence="9" key="2">
    <citation type="journal article" date="2021" name="Microbiome">
        <title>Successional dynamics and alternative stable states in a saline activated sludge microbial community over 9 years.</title>
        <authorList>
            <person name="Wang Y."/>
            <person name="Ye J."/>
            <person name="Ju F."/>
            <person name="Liu L."/>
            <person name="Boyd J.A."/>
            <person name="Deng Y."/>
            <person name="Parks D.H."/>
            <person name="Jiang X."/>
            <person name="Yin X."/>
            <person name="Woodcroft B.J."/>
            <person name="Tyson G.W."/>
            <person name="Hugenholtz P."/>
            <person name="Polz M.F."/>
            <person name="Zhang T."/>
        </authorList>
    </citation>
    <scope>NUCLEOTIDE SEQUENCE</scope>
    <source>
        <strain evidence="9">HKST-UBA02</strain>
    </source>
</reference>
<dbReference type="FunFam" id="2.40.30.170:FF:000010">
    <property type="entry name" value="Efflux RND transporter periplasmic adaptor subunit"/>
    <property type="match status" value="1"/>
</dbReference>
<dbReference type="GO" id="GO:0015679">
    <property type="term" value="P:plasma membrane copper ion transport"/>
    <property type="evidence" value="ECO:0007669"/>
    <property type="project" value="TreeGrafter"/>
</dbReference>
<name>A0A956NH32_UNCEI</name>
<gene>
    <name evidence="9" type="ORF">KDA27_24915</name>
</gene>
<feature type="domain" description="Heavy metal binding" evidence="5">
    <location>
        <begin position="55"/>
        <end position="81"/>
    </location>
</feature>
<dbReference type="InterPro" id="IPR058649">
    <property type="entry name" value="CzcB_C"/>
</dbReference>
<evidence type="ECO:0000259" key="4">
    <source>
        <dbReference type="Pfam" id="PF11827"/>
    </source>
</evidence>
<evidence type="ECO:0000256" key="3">
    <source>
        <dbReference type="SAM" id="MobiDB-lite"/>
    </source>
</evidence>
<feature type="region of interest" description="Disordered" evidence="3">
    <location>
        <begin position="436"/>
        <end position="463"/>
    </location>
</feature>
<feature type="domain" description="DUF3347" evidence="4">
    <location>
        <begin position="478"/>
        <end position="563"/>
    </location>
</feature>
<evidence type="ECO:0000259" key="8">
    <source>
        <dbReference type="Pfam" id="PF25975"/>
    </source>
</evidence>
<evidence type="ECO:0000259" key="6">
    <source>
        <dbReference type="Pfam" id="PF25919"/>
    </source>
</evidence>
<dbReference type="InterPro" id="IPR006143">
    <property type="entry name" value="RND_pump_MFP"/>
</dbReference>
<proteinExistence type="inferred from homology"/>
<keyword evidence="2" id="KW-0813">Transport</keyword>
<dbReference type="EMBL" id="JAGQHS010000256">
    <property type="protein sequence ID" value="MCA9759058.1"/>
    <property type="molecule type" value="Genomic_DNA"/>
</dbReference>